<sequence>MVQRQTLISFIQPPVSLSSSNMPNYVDGTYDLLVTLADHDHWDEAAIAALAKQIAHQVNDTNLTTQFDTWRAASVQTGSPLFSQLFAASTLSAADKLGHVLTTLGAHLSQTTGDLILDRDFAEQLAPNDAFWDQLAQTVRTAFPNGLALDDSNTRIVHQLRYYIDAHNVAYIRQNFQQTGQTDLEALINFDRDARRHGQASSQASSSRLHNKVPEMLARGVLPALPTANFKRLVNFHSEFIITPVPIPTFLVIPLAQLATVTDVPNYVRNLTIEERNAIINGASFNYADRNDYGQTDSIHELFDVHYGDNDPMVRRLAMKPYTAPRSEPAAITLLQQQYDAAVEQSNN</sequence>
<proteinExistence type="predicted"/>
<evidence type="ECO:0008006" key="3">
    <source>
        <dbReference type="Google" id="ProtNLM"/>
    </source>
</evidence>
<dbReference type="InterPro" id="IPR021462">
    <property type="entry name" value="DUF3114"/>
</dbReference>
<comment type="caution">
    <text evidence="1">The sequence shown here is derived from an EMBL/GenBank/DDBJ whole genome shotgun (WGS) entry which is preliminary data.</text>
</comment>
<organism evidence="1 2">
    <name type="scientific">Furfurilactobacillus curtus</name>
    <dbReference type="NCBI Taxonomy" id="1746200"/>
    <lineage>
        <taxon>Bacteria</taxon>
        <taxon>Bacillati</taxon>
        <taxon>Bacillota</taxon>
        <taxon>Bacilli</taxon>
        <taxon>Lactobacillales</taxon>
        <taxon>Lactobacillaceae</taxon>
        <taxon>Furfurilactobacillus</taxon>
    </lineage>
</organism>
<dbReference type="RefSeq" id="WP_407882196.1">
    <property type="nucleotide sequence ID" value="NZ_BQXO01000001.1"/>
</dbReference>
<evidence type="ECO:0000313" key="2">
    <source>
        <dbReference type="Proteomes" id="UP001628078"/>
    </source>
</evidence>
<reference evidence="1 2" key="1">
    <citation type="submission" date="2022-03" db="EMBL/GenBank/DDBJ databases">
        <title>Draft genome sequence of Furfurilactobacillus curtus JCM 31185.</title>
        <authorList>
            <person name="Suzuki S."/>
            <person name="Endo A."/>
            <person name="Kajikawa A."/>
        </authorList>
    </citation>
    <scope>NUCLEOTIDE SEQUENCE [LARGE SCALE GENOMIC DNA]</scope>
    <source>
        <strain evidence="1 2">JCM 31185</strain>
    </source>
</reference>
<keyword evidence="2" id="KW-1185">Reference proteome</keyword>
<dbReference type="Pfam" id="PF11311">
    <property type="entry name" value="DUF3114"/>
    <property type="match status" value="1"/>
</dbReference>
<dbReference type="EMBL" id="BQXO01000001">
    <property type="protein sequence ID" value="GKT04929.1"/>
    <property type="molecule type" value="Genomic_DNA"/>
</dbReference>
<protein>
    <recommendedName>
        <fullName evidence="3">DUF3114 domain-containing protein</fullName>
    </recommendedName>
</protein>
<gene>
    <name evidence="1" type="ORF">JCM31185_02180</name>
</gene>
<evidence type="ECO:0000313" key="1">
    <source>
        <dbReference type="EMBL" id="GKT04929.1"/>
    </source>
</evidence>
<accession>A0ABQ5JKQ2</accession>
<dbReference type="Proteomes" id="UP001628078">
    <property type="component" value="Unassembled WGS sequence"/>
</dbReference>
<name>A0ABQ5JKQ2_9LACO</name>